<dbReference type="InterPro" id="IPR012340">
    <property type="entry name" value="NA-bd_OB-fold"/>
</dbReference>
<reference evidence="5 6" key="1">
    <citation type="submission" date="2019-11" db="EMBL/GenBank/DDBJ databases">
        <title>Draft Genome Sequence of Plant Growth-Promoting Rhizosphere-Associated Bacteria.</title>
        <authorList>
            <person name="Vasilyev I.Y."/>
            <person name="Radchenko V."/>
            <person name="Ilnitskaya E.V."/>
        </authorList>
    </citation>
    <scope>NUCLEOTIDE SEQUENCE [LARGE SCALE GENOMIC DNA]</scope>
    <source>
        <strain evidence="5 6">VRA_07sq_f</strain>
    </source>
</reference>
<organism evidence="5 6">
    <name type="scientific">Lentilactobacillus parabuchneri</name>
    <dbReference type="NCBI Taxonomy" id="152331"/>
    <lineage>
        <taxon>Bacteria</taxon>
        <taxon>Bacillati</taxon>
        <taxon>Bacillota</taxon>
        <taxon>Bacilli</taxon>
        <taxon>Lactobacillales</taxon>
        <taxon>Lactobacillaceae</taxon>
        <taxon>Lentilactobacillus</taxon>
    </lineage>
</organism>
<sequence length="92" mass="10408">MKKQVPVLKNQNYDVDISDLTYQGMGVAKIDDFPIFIENALPTENVTMKVIKVKKNFAFGKVVRINKKSADRVELVDKAYTQTGIAPLQHLK</sequence>
<dbReference type="Pfam" id="PF01938">
    <property type="entry name" value="TRAM"/>
    <property type="match status" value="1"/>
</dbReference>
<evidence type="ECO:0000313" key="5">
    <source>
        <dbReference type="EMBL" id="MSE22447.1"/>
    </source>
</evidence>
<dbReference type="AlphaFoldDB" id="A0A844EE06"/>
<dbReference type="PANTHER" id="PTHR11061">
    <property type="entry name" value="RNA M5U METHYLTRANSFERASE"/>
    <property type="match status" value="1"/>
</dbReference>
<keyword evidence="1" id="KW-0489">Methyltransferase</keyword>
<dbReference type="EMBL" id="WKKY01001120">
    <property type="protein sequence ID" value="MSE22447.1"/>
    <property type="molecule type" value="Genomic_DNA"/>
</dbReference>
<gene>
    <name evidence="5" type="ORF">GKC44_14675</name>
</gene>
<dbReference type="PANTHER" id="PTHR11061:SF30">
    <property type="entry name" value="TRNA (URACIL(54)-C(5))-METHYLTRANSFERASE"/>
    <property type="match status" value="1"/>
</dbReference>
<name>A0A844EE06_9LACO</name>
<evidence type="ECO:0000313" key="6">
    <source>
        <dbReference type="Proteomes" id="UP000491237"/>
    </source>
</evidence>
<accession>A0A844EE06</accession>
<dbReference type="SUPFAM" id="SSF50249">
    <property type="entry name" value="Nucleic acid-binding proteins"/>
    <property type="match status" value="1"/>
</dbReference>
<dbReference type="GO" id="GO:0070475">
    <property type="term" value="P:rRNA base methylation"/>
    <property type="evidence" value="ECO:0007669"/>
    <property type="project" value="TreeGrafter"/>
</dbReference>
<dbReference type="FunFam" id="2.40.50.140:FF:000097">
    <property type="entry name" value="23S rRNA (uracil(1939)-C(5))-methyltransferase RlmD"/>
    <property type="match status" value="1"/>
</dbReference>
<dbReference type="Proteomes" id="UP000491237">
    <property type="component" value="Unassembled WGS sequence"/>
</dbReference>
<keyword evidence="3" id="KW-0949">S-adenosyl-L-methionine</keyword>
<evidence type="ECO:0000259" key="4">
    <source>
        <dbReference type="PROSITE" id="PS50926"/>
    </source>
</evidence>
<protein>
    <submittedName>
        <fullName evidence="5">TRAM domain-containing protein</fullName>
    </submittedName>
</protein>
<dbReference type="PROSITE" id="PS50926">
    <property type="entry name" value="TRAM"/>
    <property type="match status" value="1"/>
</dbReference>
<proteinExistence type="predicted"/>
<feature type="domain" description="TRAM" evidence="4">
    <location>
        <begin position="6"/>
        <end position="64"/>
    </location>
</feature>
<evidence type="ECO:0000256" key="3">
    <source>
        <dbReference type="ARBA" id="ARBA00022691"/>
    </source>
</evidence>
<comment type="caution">
    <text evidence="5">The sequence shown here is derived from an EMBL/GenBank/DDBJ whole genome shotgun (WGS) entry which is preliminary data.</text>
</comment>
<evidence type="ECO:0000256" key="1">
    <source>
        <dbReference type="ARBA" id="ARBA00022603"/>
    </source>
</evidence>
<evidence type="ECO:0000256" key="2">
    <source>
        <dbReference type="ARBA" id="ARBA00022679"/>
    </source>
</evidence>
<dbReference type="Gene3D" id="2.40.50.140">
    <property type="entry name" value="Nucleic acid-binding proteins"/>
    <property type="match status" value="1"/>
</dbReference>
<dbReference type="InterPro" id="IPR002792">
    <property type="entry name" value="TRAM_dom"/>
</dbReference>
<dbReference type="GO" id="GO:0070041">
    <property type="term" value="F:rRNA (uridine-C5-)-methyltransferase activity"/>
    <property type="evidence" value="ECO:0007669"/>
    <property type="project" value="TreeGrafter"/>
</dbReference>
<keyword evidence="2" id="KW-0808">Transferase</keyword>
<feature type="non-terminal residue" evidence="5">
    <location>
        <position position="92"/>
    </location>
</feature>
<dbReference type="InterPro" id="IPR010280">
    <property type="entry name" value="U5_MeTrfase_fam"/>
</dbReference>